<dbReference type="RefSeq" id="WP_312552143.1">
    <property type="nucleotide sequence ID" value="NZ_JBHRVV010000001.1"/>
</dbReference>
<dbReference type="EMBL" id="JBHRVV010000001">
    <property type="protein sequence ID" value="MFC3457766.1"/>
    <property type="molecule type" value="Genomic_DNA"/>
</dbReference>
<dbReference type="Proteomes" id="UP001595665">
    <property type="component" value="Unassembled WGS sequence"/>
</dbReference>
<accession>A0ABV7PF15</accession>
<feature type="region of interest" description="Disordered" evidence="1">
    <location>
        <begin position="34"/>
        <end position="55"/>
    </location>
</feature>
<feature type="compositionally biased region" description="Basic and acidic residues" evidence="1">
    <location>
        <begin position="35"/>
        <end position="51"/>
    </location>
</feature>
<comment type="caution">
    <text evidence="2">The sequence shown here is derived from an EMBL/GenBank/DDBJ whole genome shotgun (WGS) entry which is preliminary data.</text>
</comment>
<evidence type="ECO:0000313" key="2">
    <source>
        <dbReference type="EMBL" id="MFC3457766.1"/>
    </source>
</evidence>
<evidence type="ECO:0000256" key="1">
    <source>
        <dbReference type="SAM" id="MobiDB-lite"/>
    </source>
</evidence>
<protein>
    <submittedName>
        <fullName evidence="2">Uncharacterized protein</fullName>
    </submittedName>
</protein>
<organism evidence="2 3">
    <name type="scientific">Massilia haematophila</name>
    <dbReference type="NCBI Taxonomy" id="457923"/>
    <lineage>
        <taxon>Bacteria</taxon>
        <taxon>Pseudomonadati</taxon>
        <taxon>Pseudomonadota</taxon>
        <taxon>Betaproteobacteria</taxon>
        <taxon>Burkholderiales</taxon>
        <taxon>Oxalobacteraceae</taxon>
        <taxon>Telluria group</taxon>
        <taxon>Massilia</taxon>
    </lineage>
</organism>
<sequence>MISIVGVYDKFAPAQSAKNELLVAGFTWRQVQLTPDHEVQPRQRSDNRQADDQSMSATMGNLLRGLFGVNDRAAHSDLYGAPVRHGDYVLIADTDTDQQRASAEDIMRRYQPVDLSLRET</sequence>
<proteinExistence type="predicted"/>
<reference evidence="3" key="1">
    <citation type="journal article" date="2019" name="Int. J. Syst. Evol. Microbiol.">
        <title>The Global Catalogue of Microorganisms (GCM) 10K type strain sequencing project: providing services to taxonomists for standard genome sequencing and annotation.</title>
        <authorList>
            <consortium name="The Broad Institute Genomics Platform"/>
            <consortium name="The Broad Institute Genome Sequencing Center for Infectious Disease"/>
            <person name="Wu L."/>
            <person name="Ma J."/>
        </authorList>
    </citation>
    <scope>NUCLEOTIDE SEQUENCE [LARGE SCALE GENOMIC DNA]</scope>
    <source>
        <strain evidence="3">CCM 7480</strain>
    </source>
</reference>
<name>A0ABV7PF15_9BURK</name>
<evidence type="ECO:0000313" key="3">
    <source>
        <dbReference type="Proteomes" id="UP001595665"/>
    </source>
</evidence>
<gene>
    <name evidence="2" type="ORF">ACFOPH_05850</name>
</gene>
<keyword evidence="3" id="KW-1185">Reference proteome</keyword>